<feature type="chain" id="PRO_5025454043" evidence="1">
    <location>
        <begin position="20"/>
        <end position="177"/>
    </location>
</feature>
<keyword evidence="3" id="KW-1185">Reference proteome</keyword>
<dbReference type="AlphaFoldDB" id="A0A6A4I4U7"/>
<reference evidence="2" key="1">
    <citation type="journal article" date="2019" name="Environ. Microbiol.">
        <title>Fungal ecological strategies reflected in gene transcription - a case study of two litter decomposers.</title>
        <authorList>
            <person name="Barbi F."/>
            <person name="Kohler A."/>
            <person name="Barry K."/>
            <person name="Baskaran P."/>
            <person name="Daum C."/>
            <person name="Fauchery L."/>
            <person name="Ihrmark K."/>
            <person name="Kuo A."/>
            <person name="LaButti K."/>
            <person name="Lipzen A."/>
            <person name="Morin E."/>
            <person name="Grigoriev I.V."/>
            <person name="Henrissat B."/>
            <person name="Lindahl B."/>
            <person name="Martin F."/>
        </authorList>
    </citation>
    <scope>NUCLEOTIDE SEQUENCE</scope>
    <source>
        <strain evidence="2">JB14</strain>
    </source>
</reference>
<name>A0A6A4I4U7_9AGAR</name>
<evidence type="ECO:0000313" key="3">
    <source>
        <dbReference type="Proteomes" id="UP000799118"/>
    </source>
</evidence>
<evidence type="ECO:0000256" key="1">
    <source>
        <dbReference type="SAM" id="SignalP"/>
    </source>
</evidence>
<gene>
    <name evidence="2" type="ORF">BT96DRAFT_972924</name>
</gene>
<proteinExistence type="predicted"/>
<sequence length="177" mass="18905">MFKISALALSAILFAGVSANPLRRDTCNPNAQGNPVFILNEATGLEWAAPNMFNIIGEPYAGSLEFPGWKIPQTGEFPTSYFIEDIATPGMTATINAGELDLDTLNNEIFQPNQVFTISCTFCGTDVSPGNILASGCVIGPFNVSNACIRIGPDAGDPLRNFGCSTVRDNEVYTIMT</sequence>
<accession>A0A6A4I4U7</accession>
<keyword evidence="1" id="KW-0732">Signal</keyword>
<dbReference type="EMBL" id="ML769413">
    <property type="protein sequence ID" value="KAE9404920.1"/>
    <property type="molecule type" value="Genomic_DNA"/>
</dbReference>
<organism evidence="2 3">
    <name type="scientific">Gymnopus androsaceus JB14</name>
    <dbReference type="NCBI Taxonomy" id="1447944"/>
    <lineage>
        <taxon>Eukaryota</taxon>
        <taxon>Fungi</taxon>
        <taxon>Dikarya</taxon>
        <taxon>Basidiomycota</taxon>
        <taxon>Agaricomycotina</taxon>
        <taxon>Agaricomycetes</taxon>
        <taxon>Agaricomycetidae</taxon>
        <taxon>Agaricales</taxon>
        <taxon>Marasmiineae</taxon>
        <taxon>Omphalotaceae</taxon>
        <taxon>Gymnopus</taxon>
    </lineage>
</organism>
<evidence type="ECO:0000313" key="2">
    <source>
        <dbReference type="EMBL" id="KAE9404920.1"/>
    </source>
</evidence>
<feature type="signal peptide" evidence="1">
    <location>
        <begin position="1"/>
        <end position="19"/>
    </location>
</feature>
<protein>
    <submittedName>
        <fullName evidence="2">Uncharacterized protein</fullName>
    </submittedName>
</protein>
<dbReference type="OrthoDB" id="2920504at2759"/>
<dbReference type="Proteomes" id="UP000799118">
    <property type="component" value="Unassembled WGS sequence"/>
</dbReference>